<dbReference type="SUPFAM" id="SSF53474">
    <property type="entry name" value="alpha/beta-Hydrolases"/>
    <property type="match status" value="1"/>
</dbReference>
<protein>
    <submittedName>
        <fullName evidence="2">Pimeloyl-ACP methyl ester carboxylesterase</fullName>
    </submittedName>
</protein>
<evidence type="ECO:0000259" key="1">
    <source>
        <dbReference type="Pfam" id="PF00561"/>
    </source>
</evidence>
<dbReference type="PANTHER" id="PTHR43798:SF33">
    <property type="entry name" value="HYDROLASE, PUTATIVE (AFU_ORTHOLOGUE AFUA_2G14860)-RELATED"/>
    <property type="match status" value="1"/>
</dbReference>
<dbReference type="InterPro" id="IPR050266">
    <property type="entry name" value="AB_hydrolase_sf"/>
</dbReference>
<reference evidence="3" key="1">
    <citation type="submission" date="2016-10" db="EMBL/GenBank/DDBJ databases">
        <authorList>
            <person name="Varghese N."/>
            <person name="Submissions S."/>
        </authorList>
    </citation>
    <scope>NUCLEOTIDE SEQUENCE [LARGE SCALE GENOMIC DNA]</scope>
    <source>
        <strain evidence="3">ANC 5109</strain>
    </source>
</reference>
<evidence type="ECO:0000313" key="3">
    <source>
        <dbReference type="Proteomes" id="UP000199035"/>
    </source>
</evidence>
<dbReference type="Gene3D" id="3.40.50.1820">
    <property type="entry name" value="alpha/beta hydrolase"/>
    <property type="match status" value="1"/>
</dbReference>
<gene>
    <name evidence="2" type="ORF">SAMN05421643_1292</name>
</gene>
<dbReference type="AlphaFoldDB" id="A0A1H3MMU0"/>
<dbReference type="Pfam" id="PF00561">
    <property type="entry name" value="Abhydrolase_1"/>
    <property type="match status" value="1"/>
</dbReference>
<proteinExistence type="predicted"/>
<dbReference type="InterPro" id="IPR029058">
    <property type="entry name" value="AB_hydrolase_fold"/>
</dbReference>
<dbReference type="PANTHER" id="PTHR43798">
    <property type="entry name" value="MONOACYLGLYCEROL LIPASE"/>
    <property type="match status" value="1"/>
</dbReference>
<accession>A0A1H3MMU0</accession>
<keyword evidence="3" id="KW-1185">Reference proteome</keyword>
<dbReference type="PRINTS" id="PR00111">
    <property type="entry name" value="ABHYDROLASE"/>
</dbReference>
<dbReference type="STRING" id="595670.SAMN05421643_1292"/>
<dbReference type="EMBL" id="FNPK01000029">
    <property type="protein sequence ID" value="SDY77774.1"/>
    <property type="molecule type" value="Genomic_DNA"/>
</dbReference>
<feature type="domain" description="AB hydrolase-1" evidence="1">
    <location>
        <begin position="32"/>
        <end position="135"/>
    </location>
</feature>
<dbReference type="Proteomes" id="UP000199035">
    <property type="component" value="Unassembled WGS sequence"/>
</dbReference>
<dbReference type="RefSeq" id="WP_092692378.1">
    <property type="nucleotide sequence ID" value="NZ_FNPK01000029.1"/>
</dbReference>
<dbReference type="InterPro" id="IPR000073">
    <property type="entry name" value="AB_hydrolase_1"/>
</dbReference>
<sequence>MEIKEQYLELEQGQIFTKQWKFDRIDACQKSPIILFHESLGCVALWRDFPEKLALRTGRDVIAYDRLGFGQSSIQLKPLELDFVTEEGKKILPQIFSHLALNDFVVMGHSVGGGMATICAALYPEHCKAVITESAQSVVEKITLEGIQKAKISFNDEKLFNRLAKYHADKTQWVLDAWTETWLSPQFVTWNLDYFLSKVQCPLLAIHGELDEYASIAQPKRFVELTQGINELCMIEDCGHFPHQQKPSEVLASIEKFLKNIE</sequence>
<evidence type="ECO:0000313" key="2">
    <source>
        <dbReference type="EMBL" id="SDY77774.1"/>
    </source>
</evidence>
<organism evidence="2 3">
    <name type="scientific">Acinetobacter kyonggiensis</name>
    <dbReference type="NCBI Taxonomy" id="595670"/>
    <lineage>
        <taxon>Bacteria</taxon>
        <taxon>Pseudomonadati</taxon>
        <taxon>Pseudomonadota</taxon>
        <taxon>Gammaproteobacteria</taxon>
        <taxon>Moraxellales</taxon>
        <taxon>Moraxellaceae</taxon>
        <taxon>Acinetobacter</taxon>
    </lineage>
</organism>
<name>A0A1H3MMU0_9GAMM</name>
<dbReference type="GO" id="GO:0016020">
    <property type="term" value="C:membrane"/>
    <property type="evidence" value="ECO:0007669"/>
    <property type="project" value="TreeGrafter"/>
</dbReference>